<dbReference type="InterPro" id="IPR003713">
    <property type="entry name" value="FliS"/>
</dbReference>
<dbReference type="GO" id="GO:0005829">
    <property type="term" value="C:cytosol"/>
    <property type="evidence" value="ECO:0007669"/>
    <property type="project" value="UniProtKB-SubCell"/>
</dbReference>
<keyword evidence="7" id="KW-1185">Reference proteome</keyword>
<comment type="caution">
    <text evidence="6">The sequence shown here is derived from an EMBL/GenBank/DDBJ whole genome shotgun (WGS) entry which is preliminary data.</text>
</comment>
<keyword evidence="3" id="KW-0963">Cytoplasm</keyword>
<comment type="subcellular location">
    <subcellularLocation>
        <location evidence="1">Cytoplasm</location>
        <location evidence="1">Cytosol</location>
    </subcellularLocation>
</comment>
<accession>A0A8J3B0V9</accession>
<keyword evidence="4" id="KW-1005">Bacterial flagellum biogenesis</keyword>
<protein>
    <submittedName>
        <fullName evidence="6">Flagellar protein FliS</fullName>
    </submittedName>
</protein>
<sequence length="130" mass="14195">MTMPNDALRNRYLADAVATASPARLLVMLYDRLVLDLARGEQALRDGDRGAASQQLLHAQDIVLELRASLDTDAWEGGPGLARLYEFVMTELIQANVRRDADRVAGCRALMEPLRDAWREAAATTAASAA</sequence>
<dbReference type="InterPro" id="IPR036584">
    <property type="entry name" value="FliS_sf"/>
</dbReference>
<keyword evidence="5" id="KW-0143">Chaperone</keyword>
<dbReference type="Gene3D" id="1.20.120.340">
    <property type="entry name" value="Flagellar protein FliS"/>
    <property type="match status" value="1"/>
</dbReference>
<keyword evidence="6" id="KW-0282">Flagellum</keyword>
<dbReference type="PANTHER" id="PTHR34773:SF1">
    <property type="entry name" value="FLAGELLAR SECRETION CHAPERONE FLIS"/>
    <property type="match status" value="1"/>
</dbReference>
<dbReference type="EMBL" id="BMQB01000002">
    <property type="protein sequence ID" value="GGJ82576.1"/>
    <property type="molecule type" value="Genomic_DNA"/>
</dbReference>
<dbReference type="NCBIfam" id="TIGR00208">
    <property type="entry name" value="fliS"/>
    <property type="match status" value="1"/>
</dbReference>
<evidence type="ECO:0000256" key="2">
    <source>
        <dbReference type="ARBA" id="ARBA00008787"/>
    </source>
</evidence>
<evidence type="ECO:0000256" key="3">
    <source>
        <dbReference type="ARBA" id="ARBA00022490"/>
    </source>
</evidence>
<name>A0A8J3B0V9_9ACTN</name>
<dbReference type="RefSeq" id="WP_229783344.1">
    <property type="nucleotide sequence ID" value="NZ_BMQB01000002.1"/>
</dbReference>
<organism evidence="6 7">
    <name type="scientific">Pilimelia anulata</name>
    <dbReference type="NCBI Taxonomy" id="53371"/>
    <lineage>
        <taxon>Bacteria</taxon>
        <taxon>Bacillati</taxon>
        <taxon>Actinomycetota</taxon>
        <taxon>Actinomycetes</taxon>
        <taxon>Micromonosporales</taxon>
        <taxon>Micromonosporaceae</taxon>
        <taxon>Pilimelia</taxon>
    </lineage>
</organism>
<dbReference type="PANTHER" id="PTHR34773">
    <property type="entry name" value="FLAGELLAR SECRETION CHAPERONE FLIS"/>
    <property type="match status" value="1"/>
</dbReference>
<proteinExistence type="inferred from homology"/>
<evidence type="ECO:0000313" key="6">
    <source>
        <dbReference type="EMBL" id="GGJ82576.1"/>
    </source>
</evidence>
<dbReference type="Proteomes" id="UP000649739">
    <property type="component" value="Unassembled WGS sequence"/>
</dbReference>
<keyword evidence="6" id="KW-0966">Cell projection</keyword>
<keyword evidence="6" id="KW-0969">Cilium</keyword>
<dbReference type="AlphaFoldDB" id="A0A8J3B0V9"/>
<dbReference type="Pfam" id="PF02561">
    <property type="entry name" value="FliS"/>
    <property type="match status" value="1"/>
</dbReference>
<gene>
    <name evidence="6" type="primary">fliS</name>
    <name evidence="6" type="ORF">GCM10010123_10290</name>
</gene>
<dbReference type="SUPFAM" id="SSF101116">
    <property type="entry name" value="Flagellar export chaperone FliS"/>
    <property type="match status" value="1"/>
</dbReference>
<dbReference type="GO" id="GO:0044780">
    <property type="term" value="P:bacterial-type flagellum assembly"/>
    <property type="evidence" value="ECO:0007669"/>
    <property type="project" value="InterPro"/>
</dbReference>
<dbReference type="GO" id="GO:0071973">
    <property type="term" value="P:bacterial-type flagellum-dependent cell motility"/>
    <property type="evidence" value="ECO:0007669"/>
    <property type="project" value="TreeGrafter"/>
</dbReference>
<comment type="similarity">
    <text evidence="2">Belongs to the FliS family.</text>
</comment>
<evidence type="ECO:0000256" key="5">
    <source>
        <dbReference type="ARBA" id="ARBA00023186"/>
    </source>
</evidence>
<evidence type="ECO:0000256" key="4">
    <source>
        <dbReference type="ARBA" id="ARBA00022795"/>
    </source>
</evidence>
<reference evidence="6" key="2">
    <citation type="submission" date="2020-09" db="EMBL/GenBank/DDBJ databases">
        <authorList>
            <person name="Sun Q."/>
            <person name="Ohkuma M."/>
        </authorList>
    </citation>
    <scope>NUCLEOTIDE SEQUENCE</scope>
    <source>
        <strain evidence="6">JCM 3090</strain>
    </source>
</reference>
<reference evidence="6" key="1">
    <citation type="journal article" date="2014" name="Int. J. Syst. Evol. Microbiol.">
        <title>Complete genome sequence of Corynebacterium casei LMG S-19264T (=DSM 44701T), isolated from a smear-ripened cheese.</title>
        <authorList>
            <consortium name="US DOE Joint Genome Institute (JGI-PGF)"/>
            <person name="Walter F."/>
            <person name="Albersmeier A."/>
            <person name="Kalinowski J."/>
            <person name="Ruckert C."/>
        </authorList>
    </citation>
    <scope>NUCLEOTIDE SEQUENCE</scope>
    <source>
        <strain evidence="6">JCM 3090</strain>
    </source>
</reference>
<dbReference type="CDD" id="cd16098">
    <property type="entry name" value="FliS"/>
    <property type="match status" value="1"/>
</dbReference>
<evidence type="ECO:0000313" key="7">
    <source>
        <dbReference type="Proteomes" id="UP000649739"/>
    </source>
</evidence>
<evidence type="ECO:0000256" key="1">
    <source>
        <dbReference type="ARBA" id="ARBA00004514"/>
    </source>
</evidence>